<dbReference type="PROSITE" id="PS50088">
    <property type="entry name" value="ANK_REPEAT"/>
    <property type="match status" value="1"/>
</dbReference>
<evidence type="ECO:0000313" key="10">
    <source>
        <dbReference type="EMBL" id="KAE8099785.1"/>
    </source>
</evidence>
<feature type="repeat" description="ANK" evidence="7">
    <location>
        <begin position="109"/>
        <end position="130"/>
    </location>
</feature>
<evidence type="ECO:0000256" key="3">
    <source>
        <dbReference type="ARBA" id="ARBA00022737"/>
    </source>
</evidence>
<evidence type="ECO:0000256" key="1">
    <source>
        <dbReference type="ARBA" id="ARBA00004141"/>
    </source>
</evidence>
<feature type="transmembrane region" description="Helical" evidence="8">
    <location>
        <begin position="297"/>
        <end position="318"/>
    </location>
</feature>
<dbReference type="PROSITE" id="PS50297">
    <property type="entry name" value="ANK_REP_REGION"/>
    <property type="match status" value="1"/>
</dbReference>
<name>A0A5N6RLW0_9ROSI</name>
<dbReference type="AlphaFoldDB" id="A0A5N6RLW0"/>
<feature type="transmembrane region" description="Helical" evidence="8">
    <location>
        <begin position="324"/>
        <end position="345"/>
    </location>
</feature>
<dbReference type="InterPro" id="IPR026961">
    <property type="entry name" value="PGG_dom"/>
</dbReference>
<dbReference type="SUPFAM" id="SSF48403">
    <property type="entry name" value="Ankyrin repeat"/>
    <property type="match status" value="1"/>
</dbReference>
<reference evidence="10 11" key="1">
    <citation type="submission" date="2019-06" db="EMBL/GenBank/DDBJ databases">
        <title>A chromosomal-level reference genome of Carpinus fangiana (Coryloideae, Betulaceae).</title>
        <authorList>
            <person name="Yang X."/>
            <person name="Wang Z."/>
            <person name="Zhang L."/>
            <person name="Hao G."/>
            <person name="Liu J."/>
            <person name="Yang Y."/>
        </authorList>
    </citation>
    <scope>NUCLEOTIDE SEQUENCE [LARGE SCALE GENOMIC DNA]</scope>
    <source>
        <strain evidence="10">Cfa_2016G</strain>
        <tissue evidence="10">Leaf</tissue>
    </source>
</reference>
<dbReference type="Proteomes" id="UP000327013">
    <property type="component" value="Chromosome 7"/>
</dbReference>
<keyword evidence="5 7" id="KW-0040">ANK repeat</keyword>
<dbReference type="Pfam" id="PF00023">
    <property type="entry name" value="Ank"/>
    <property type="match status" value="1"/>
</dbReference>
<dbReference type="Gene3D" id="1.25.40.20">
    <property type="entry name" value="Ankyrin repeat-containing domain"/>
    <property type="match status" value="1"/>
</dbReference>
<evidence type="ECO:0000256" key="5">
    <source>
        <dbReference type="ARBA" id="ARBA00023043"/>
    </source>
</evidence>
<keyword evidence="3" id="KW-0677">Repeat</keyword>
<dbReference type="Pfam" id="PF12796">
    <property type="entry name" value="Ank_2"/>
    <property type="match status" value="1"/>
</dbReference>
<feature type="transmembrane region" description="Helical" evidence="8">
    <location>
        <begin position="268"/>
        <end position="290"/>
    </location>
</feature>
<dbReference type="SMART" id="SM00248">
    <property type="entry name" value="ANK"/>
    <property type="match status" value="3"/>
</dbReference>
<dbReference type="InterPro" id="IPR036770">
    <property type="entry name" value="Ankyrin_rpt-contain_sf"/>
</dbReference>
<evidence type="ECO:0000256" key="2">
    <source>
        <dbReference type="ARBA" id="ARBA00022692"/>
    </source>
</evidence>
<protein>
    <recommendedName>
        <fullName evidence="9">PGG domain-containing protein</fullName>
    </recommendedName>
</protein>
<evidence type="ECO:0000259" key="9">
    <source>
        <dbReference type="Pfam" id="PF13962"/>
    </source>
</evidence>
<gene>
    <name evidence="10" type="ORF">FH972_017739</name>
</gene>
<dbReference type="Pfam" id="PF13962">
    <property type="entry name" value="PGG"/>
    <property type="match status" value="1"/>
</dbReference>
<proteinExistence type="predicted"/>
<keyword evidence="2 8" id="KW-0812">Transmembrane</keyword>
<dbReference type="OrthoDB" id="674805at2759"/>
<feature type="domain" description="PGG" evidence="9">
    <location>
        <begin position="221"/>
        <end position="311"/>
    </location>
</feature>
<evidence type="ECO:0000313" key="11">
    <source>
        <dbReference type="Proteomes" id="UP000327013"/>
    </source>
</evidence>
<organism evidence="10 11">
    <name type="scientific">Carpinus fangiana</name>
    <dbReference type="NCBI Taxonomy" id="176857"/>
    <lineage>
        <taxon>Eukaryota</taxon>
        <taxon>Viridiplantae</taxon>
        <taxon>Streptophyta</taxon>
        <taxon>Embryophyta</taxon>
        <taxon>Tracheophyta</taxon>
        <taxon>Spermatophyta</taxon>
        <taxon>Magnoliopsida</taxon>
        <taxon>eudicotyledons</taxon>
        <taxon>Gunneridae</taxon>
        <taxon>Pentapetalae</taxon>
        <taxon>rosids</taxon>
        <taxon>fabids</taxon>
        <taxon>Fagales</taxon>
        <taxon>Betulaceae</taxon>
        <taxon>Carpinus</taxon>
    </lineage>
</organism>
<keyword evidence="4 8" id="KW-1133">Transmembrane helix</keyword>
<feature type="transmembrane region" description="Helical" evidence="8">
    <location>
        <begin position="226"/>
        <end position="243"/>
    </location>
</feature>
<comment type="subcellular location">
    <subcellularLocation>
        <location evidence="1">Membrane</location>
        <topology evidence="1">Multi-pass membrane protein</topology>
    </subcellularLocation>
</comment>
<keyword evidence="6 8" id="KW-0472">Membrane</keyword>
<keyword evidence="11" id="KW-1185">Reference proteome</keyword>
<dbReference type="EMBL" id="CM017327">
    <property type="protein sequence ID" value="KAE8099785.1"/>
    <property type="molecule type" value="Genomic_DNA"/>
</dbReference>
<evidence type="ECO:0000256" key="8">
    <source>
        <dbReference type="SAM" id="Phobius"/>
    </source>
</evidence>
<evidence type="ECO:0000256" key="6">
    <source>
        <dbReference type="ARBA" id="ARBA00023136"/>
    </source>
</evidence>
<accession>A0A5N6RLW0</accession>
<dbReference type="InterPro" id="IPR002110">
    <property type="entry name" value="Ankyrin_rpt"/>
</dbReference>
<evidence type="ECO:0000256" key="4">
    <source>
        <dbReference type="ARBA" id="ARBA00022989"/>
    </source>
</evidence>
<sequence>MDPRLVEAALNGNVIELQKLFGEDPLVLERGSEAVFPETALHIATMSGQTEFLRELMKLKPDCIRDVTLRGETALHLAVKFNQFEAFEAMFNIVKQLNMQEILSAGDKDGYTVLHLAAARKQIQIVKLLLCRDGSQQEAIDVDVSDVAHQMVGEPTDLMLRGALRQSVHEHIDIAQVHHRQVLVAAALPPQTLLQFLLREILLLNPWRFWKTLANEVERSTTETRNALLVVAVLIATLTYQAILSPPNGLYIGIDYTAANISAHLQEFLPFMIPNTIGFFASLAVINLVISEFPLKALLGIAVRCMASSYICGFFLIGPTSINASRWGLTTIGIIVSLDVIRFSYRLVKRWYREIRNIRRM</sequence>
<evidence type="ECO:0000256" key="7">
    <source>
        <dbReference type="PROSITE-ProRule" id="PRU00023"/>
    </source>
</evidence>
<dbReference type="GO" id="GO:0005886">
    <property type="term" value="C:plasma membrane"/>
    <property type="evidence" value="ECO:0007669"/>
    <property type="project" value="TreeGrafter"/>
</dbReference>
<dbReference type="PANTHER" id="PTHR24186:SF37">
    <property type="entry name" value="PGG DOMAIN-CONTAINING PROTEIN"/>
    <property type="match status" value="1"/>
</dbReference>
<dbReference type="PANTHER" id="PTHR24186">
    <property type="entry name" value="PROTEIN PHOSPHATASE 1 REGULATORY SUBUNIT"/>
    <property type="match status" value="1"/>
</dbReference>